<feature type="compositionally biased region" description="Polar residues" evidence="1">
    <location>
        <begin position="223"/>
        <end position="245"/>
    </location>
</feature>
<gene>
    <name evidence="2" type="ORF">PVBG_05189</name>
</gene>
<dbReference type="Proteomes" id="UP000053327">
    <property type="component" value="Unassembled WGS sequence"/>
</dbReference>
<name>A0A0J9SJQ2_PLAV1</name>
<organism evidence="2 3">
    <name type="scientific">Plasmodium vivax (strain Brazil I)</name>
    <dbReference type="NCBI Taxonomy" id="1033975"/>
    <lineage>
        <taxon>Eukaryota</taxon>
        <taxon>Sar</taxon>
        <taxon>Alveolata</taxon>
        <taxon>Apicomplexa</taxon>
        <taxon>Aconoidasida</taxon>
        <taxon>Haemosporida</taxon>
        <taxon>Plasmodiidae</taxon>
        <taxon>Plasmodium</taxon>
        <taxon>Plasmodium (Plasmodium)</taxon>
    </lineage>
</organism>
<protein>
    <recommendedName>
        <fullName evidence="4">Variable surface protein Vir7-like protein</fullName>
    </recommendedName>
</protein>
<dbReference type="OrthoDB" id="389114at2759"/>
<feature type="region of interest" description="Disordered" evidence="1">
    <location>
        <begin position="208"/>
        <end position="245"/>
    </location>
</feature>
<evidence type="ECO:0008006" key="4">
    <source>
        <dbReference type="Google" id="ProtNLM"/>
    </source>
</evidence>
<sequence length="275" mass="31396">MTQLGDTEEEHKNFCLKLVRNLGCYPGDNKFFQPNTSRCQILYYWIYNSIKKHDIPDDVIKKCFNDYIRFMGKVNGNAYCYYHSYDEIYKEPKSLILLDIFESSINTIRSVLMDSNESTKIPYQKYVCECVKKYKDVHKNFCFNSDPSDTKGNKTCSRLTTIKQIYDQYLFKLGDLNTRVPSLDDTADDYFAKCSSVESLPALTVVGDHRQSEMSPSRRHNSETSPNTLPSVDVNNENNGNPVPSTVSTTLGTVAGASSILVLLYKVNTIFHLNV</sequence>
<reference evidence="2 3" key="1">
    <citation type="submission" date="2011-08" db="EMBL/GenBank/DDBJ databases">
        <title>The Genome Sequence of Plasmodium vivax Brazil I.</title>
        <authorList>
            <consortium name="The Broad Institute Genome Sequencing Platform"/>
            <consortium name="The Broad Institute Genome Sequencing Center for Infectious Disease"/>
            <person name="Neafsey D."/>
            <person name="Carlton J."/>
            <person name="Barnwell J."/>
            <person name="Collins W."/>
            <person name="Escalante A."/>
            <person name="Mullikin J."/>
            <person name="Saul A."/>
            <person name="Guigo R."/>
            <person name="Camara F."/>
            <person name="Young S.K."/>
            <person name="Zeng Q."/>
            <person name="Gargeya S."/>
            <person name="Fitzgerald M."/>
            <person name="Haas B."/>
            <person name="Abouelleil A."/>
            <person name="Alvarado L."/>
            <person name="Arachchi H.M."/>
            <person name="Berlin A."/>
            <person name="Brown A."/>
            <person name="Chapman S.B."/>
            <person name="Chen Z."/>
            <person name="Dunbar C."/>
            <person name="Freedman E."/>
            <person name="Gearin G."/>
            <person name="Gellesch M."/>
            <person name="Goldberg J."/>
            <person name="Griggs A."/>
            <person name="Gujja S."/>
            <person name="Heiman D."/>
            <person name="Howarth C."/>
            <person name="Larson L."/>
            <person name="Lui A."/>
            <person name="MacDonald P.J.P."/>
            <person name="Montmayeur A."/>
            <person name="Murphy C."/>
            <person name="Neiman D."/>
            <person name="Pearson M."/>
            <person name="Priest M."/>
            <person name="Roberts A."/>
            <person name="Saif S."/>
            <person name="Shea T."/>
            <person name="Shenoy N."/>
            <person name="Sisk P."/>
            <person name="Stolte C."/>
            <person name="Sykes S."/>
            <person name="Wortman J."/>
            <person name="Nusbaum C."/>
            <person name="Birren B."/>
        </authorList>
    </citation>
    <scope>NUCLEOTIDE SEQUENCE [LARGE SCALE GENOMIC DNA]</scope>
    <source>
        <strain evidence="2 3">Brazil I</strain>
    </source>
</reference>
<evidence type="ECO:0000256" key="1">
    <source>
        <dbReference type="SAM" id="MobiDB-lite"/>
    </source>
</evidence>
<dbReference type="EMBL" id="KQ234946">
    <property type="protein sequence ID" value="KMZ83219.1"/>
    <property type="molecule type" value="Genomic_DNA"/>
</dbReference>
<evidence type="ECO:0000313" key="2">
    <source>
        <dbReference type="EMBL" id="KMZ83219.1"/>
    </source>
</evidence>
<proteinExistence type="predicted"/>
<dbReference type="AlphaFoldDB" id="A0A0J9SJQ2"/>
<accession>A0A0J9SJQ2</accession>
<evidence type="ECO:0000313" key="3">
    <source>
        <dbReference type="Proteomes" id="UP000053327"/>
    </source>
</evidence>